<dbReference type="AlphaFoldDB" id="A0A0F9NLA9"/>
<name>A0A0F9NLA9_9ZZZZ</name>
<sequence length="84" mass="9463">MAAKPKAAKNKSRKSAKKKGADQCQCLTCDFWNRQDGAPYDEQPGLKEYCKVKAPDAIKDARWTVTKSTDSCDKHSDNPREQDE</sequence>
<organism evidence="2">
    <name type="scientific">marine sediment metagenome</name>
    <dbReference type="NCBI Taxonomy" id="412755"/>
    <lineage>
        <taxon>unclassified sequences</taxon>
        <taxon>metagenomes</taxon>
        <taxon>ecological metagenomes</taxon>
    </lineage>
</organism>
<evidence type="ECO:0000313" key="2">
    <source>
        <dbReference type="EMBL" id="KKN12822.1"/>
    </source>
</evidence>
<comment type="caution">
    <text evidence="2">The sequence shown here is derived from an EMBL/GenBank/DDBJ whole genome shotgun (WGS) entry which is preliminary data.</text>
</comment>
<reference evidence="2" key="1">
    <citation type="journal article" date="2015" name="Nature">
        <title>Complex archaea that bridge the gap between prokaryotes and eukaryotes.</title>
        <authorList>
            <person name="Spang A."/>
            <person name="Saw J.H."/>
            <person name="Jorgensen S.L."/>
            <person name="Zaremba-Niedzwiedzka K."/>
            <person name="Martijn J."/>
            <person name="Lind A.E."/>
            <person name="van Eijk R."/>
            <person name="Schleper C."/>
            <person name="Guy L."/>
            <person name="Ettema T.J."/>
        </authorList>
    </citation>
    <scope>NUCLEOTIDE SEQUENCE</scope>
</reference>
<gene>
    <name evidence="2" type="ORF">LCGC14_1012570</name>
</gene>
<feature type="region of interest" description="Disordered" evidence="1">
    <location>
        <begin position="64"/>
        <end position="84"/>
    </location>
</feature>
<feature type="compositionally biased region" description="Basic and acidic residues" evidence="1">
    <location>
        <begin position="70"/>
        <end position="84"/>
    </location>
</feature>
<feature type="compositionally biased region" description="Basic residues" evidence="1">
    <location>
        <begin position="1"/>
        <end position="18"/>
    </location>
</feature>
<protein>
    <submittedName>
        <fullName evidence="2">Uncharacterized protein</fullName>
    </submittedName>
</protein>
<dbReference type="EMBL" id="LAZR01003989">
    <property type="protein sequence ID" value="KKN12822.1"/>
    <property type="molecule type" value="Genomic_DNA"/>
</dbReference>
<accession>A0A0F9NLA9</accession>
<feature type="region of interest" description="Disordered" evidence="1">
    <location>
        <begin position="1"/>
        <end position="23"/>
    </location>
</feature>
<evidence type="ECO:0000256" key="1">
    <source>
        <dbReference type="SAM" id="MobiDB-lite"/>
    </source>
</evidence>
<proteinExistence type="predicted"/>